<dbReference type="Proteomes" id="UP001367030">
    <property type="component" value="Unassembled WGS sequence"/>
</dbReference>
<evidence type="ECO:0000313" key="2">
    <source>
        <dbReference type="EMBL" id="MEJ8855883.1"/>
    </source>
</evidence>
<dbReference type="GO" id="GO:0032259">
    <property type="term" value="P:methylation"/>
    <property type="evidence" value="ECO:0007669"/>
    <property type="project" value="UniProtKB-KW"/>
</dbReference>
<dbReference type="EMBL" id="JBBKZS010000005">
    <property type="protein sequence ID" value="MEJ8855883.1"/>
    <property type="molecule type" value="Genomic_DNA"/>
</dbReference>
<proteinExistence type="predicted"/>
<name>A0ABU8X7X8_9BURK</name>
<dbReference type="InterPro" id="IPR029063">
    <property type="entry name" value="SAM-dependent_MTases_sf"/>
</dbReference>
<comment type="caution">
    <text evidence="2">The sequence shown here is derived from an EMBL/GenBank/DDBJ whole genome shotgun (WGS) entry which is preliminary data.</text>
</comment>
<keyword evidence="2" id="KW-0808">Transferase</keyword>
<protein>
    <submittedName>
        <fullName evidence="2">Class I SAM-dependent methyltransferase</fullName>
        <ecNumber evidence="2">2.1.-.-</ecNumber>
    </submittedName>
</protein>
<keyword evidence="3" id="KW-1185">Reference proteome</keyword>
<dbReference type="RefSeq" id="WP_340335954.1">
    <property type="nucleotide sequence ID" value="NZ_JBBKZS010000005.1"/>
</dbReference>
<dbReference type="CDD" id="cd02440">
    <property type="entry name" value="AdoMet_MTases"/>
    <property type="match status" value="1"/>
</dbReference>
<organism evidence="2 3">
    <name type="scientific">Variovorax robiniae</name>
    <dbReference type="NCBI Taxonomy" id="1836199"/>
    <lineage>
        <taxon>Bacteria</taxon>
        <taxon>Pseudomonadati</taxon>
        <taxon>Pseudomonadota</taxon>
        <taxon>Betaproteobacteria</taxon>
        <taxon>Burkholderiales</taxon>
        <taxon>Comamonadaceae</taxon>
        <taxon>Variovorax</taxon>
    </lineage>
</organism>
<dbReference type="GO" id="GO:0008168">
    <property type="term" value="F:methyltransferase activity"/>
    <property type="evidence" value="ECO:0007669"/>
    <property type="project" value="UniProtKB-KW"/>
</dbReference>
<feature type="domain" description="Methyltransferase" evidence="1">
    <location>
        <begin position="44"/>
        <end position="140"/>
    </location>
</feature>
<dbReference type="PANTHER" id="PTHR12843">
    <property type="entry name" value="PROTEIN-LYSINE N-METHYLTRANSFERASE METTL10"/>
    <property type="match status" value="1"/>
</dbReference>
<reference evidence="2 3" key="1">
    <citation type="submission" date="2024-03" db="EMBL/GenBank/DDBJ databases">
        <title>Novel species of the genus Variovorax.</title>
        <authorList>
            <person name="Liu Q."/>
            <person name="Xin Y.-H."/>
        </authorList>
    </citation>
    <scope>NUCLEOTIDE SEQUENCE [LARGE SCALE GENOMIC DNA]</scope>
    <source>
        <strain evidence="2 3">KACC 18901</strain>
    </source>
</reference>
<dbReference type="Gene3D" id="3.40.50.150">
    <property type="entry name" value="Vaccinia Virus protein VP39"/>
    <property type="match status" value="1"/>
</dbReference>
<gene>
    <name evidence="2" type="ORF">WKW79_14975</name>
</gene>
<dbReference type="InterPro" id="IPR041698">
    <property type="entry name" value="Methyltransf_25"/>
</dbReference>
<evidence type="ECO:0000259" key="1">
    <source>
        <dbReference type="Pfam" id="PF13649"/>
    </source>
</evidence>
<accession>A0ABU8X7X8</accession>
<dbReference type="SUPFAM" id="SSF53335">
    <property type="entry name" value="S-adenosyl-L-methionine-dependent methyltransferases"/>
    <property type="match status" value="1"/>
</dbReference>
<dbReference type="EC" id="2.1.-.-" evidence="2"/>
<sequence>MNDQSHWDRVYTTRSPQEVSWFQPHAQQSLDLIRRISGDRPSHVIDVGGGASTLVDDLLQLEQFDLSVLDISSAALDVARQRLGASASRVHWLVGDITRATLPAKAFDIWHDRAVFHFLTDPAQREAYVSQVRRAVRPGGHVIVAAFGPDGPLQCSGLPVMRYAPDALHAEFGGAFELLEHMTESHHTPGGAIQQFVYCHCVMH</sequence>
<dbReference type="Pfam" id="PF13649">
    <property type="entry name" value="Methyltransf_25"/>
    <property type="match status" value="1"/>
</dbReference>
<evidence type="ECO:0000313" key="3">
    <source>
        <dbReference type="Proteomes" id="UP001367030"/>
    </source>
</evidence>
<dbReference type="PANTHER" id="PTHR12843:SF5">
    <property type="entry name" value="EEF1A LYSINE METHYLTRANSFERASE 2"/>
    <property type="match status" value="1"/>
</dbReference>
<keyword evidence="2" id="KW-0489">Methyltransferase</keyword>